<evidence type="ECO:0000313" key="2">
    <source>
        <dbReference type="EMBL" id="GEQ07104.1"/>
    </source>
</evidence>
<keyword evidence="6" id="KW-1185">Reference proteome</keyword>
<dbReference type="Pfam" id="PF10656">
    <property type="entry name" value="DUF2483"/>
    <property type="match status" value="1"/>
</dbReference>
<proteinExistence type="predicted"/>
<dbReference type="OrthoDB" id="2412665at2"/>
<dbReference type="EMBL" id="BKAX01000003">
    <property type="protein sequence ID" value="GEQ05552.1"/>
    <property type="molecule type" value="Genomic_DNA"/>
</dbReference>
<dbReference type="EMBL" id="UHDK01000001">
    <property type="protein sequence ID" value="SUM34075.1"/>
    <property type="molecule type" value="Genomic_DNA"/>
</dbReference>
<evidence type="ECO:0000313" key="4">
    <source>
        <dbReference type="EMBL" id="SUM34075.1"/>
    </source>
</evidence>
<dbReference type="Proteomes" id="UP000321057">
    <property type="component" value="Unassembled WGS sequence"/>
</dbReference>
<dbReference type="EMBL" id="UHDK01000001">
    <property type="protein sequence ID" value="SUM33811.1"/>
    <property type="molecule type" value="Genomic_DNA"/>
</dbReference>
<dbReference type="InterPro" id="IPR018918">
    <property type="entry name" value="DUF2483"/>
</dbReference>
<dbReference type="AlphaFoldDB" id="A0A0D0SQM7"/>
<evidence type="ECO:0000313" key="5">
    <source>
        <dbReference type="Proteomes" id="UP000255277"/>
    </source>
</evidence>
<reference evidence="4 5" key="1">
    <citation type="submission" date="2018-06" db="EMBL/GenBank/DDBJ databases">
        <authorList>
            <consortium name="Pathogen Informatics"/>
            <person name="Doyle S."/>
        </authorList>
    </citation>
    <scope>NUCLEOTIDE SEQUENCE [LARGE SCALE GENOMIC DNA]</scope>
    <source>
        <strain evidence="4 5">NCTC12195</strain>
    </source>
</reference>
<protein>
    <submittedName>
        <fullName evidence="4">Phage protein</fullName>
    </submittedName>
</protein>
<name>A0A0D0SQM7_STAGA</name>
<evidence type="ECO:0000313" key="6">
    <source>
        <dbReference type="Proteomes" id="UP000321057"/>
    </source>
</evidence>
<dbReference type="STRING" id="1293.SH09_03775"/>
<dbReference type="EMBL" id="BKAX01000021">
    <property type="protein sequence ID" value="GEQ07104.1"/>
    <property type="molecule type" value="Genomic_DNA"/>
</dbReference>
<organism evidence="4 5">
    <name type="scientific">Staphylococcus gallinarum</name>
    <dbReference type="NCBI Taxonomy" id="1293"/>
    <lineage>
        <taxon>Bacteria</taxon>
        <taxon>Bacillati</taxon>
        <taxon>Bacillota</taxon>
        <taxon>Bacilli</taxon>
        <taxon>Bacillales</taxon>
        <taxon>Staphylococcaceae</taxon>
        <taxon>Staphylococcus</taxon>
    </lineage>
</organism>
<accession>A0A0D0SQM7</accession>
<dbReference type="RefSeq" id="WP_042738300.1">
    <property type="nucleotide sequence ID" value="NZ_BKAX01000003.1"/>
</dbReference>
<evidence type="ECO:0000313" key="1">
    <source>
        <dbReference type="EMBL" id="GEQ05552.1"/>
    </source>
</evidence>
<dbReference type="GeneID" id="93845655"/>
<dbReference type="Proteomes" id="UP000255277">
    <property type="component" value="Unassembled WGS sequence"/>
</dbReference>
<gene>
    <name evidence="3" type="ORF">NCTC12195_03280</name>
    <name evidence="4" type="ORF">NCTC12195_03583</name>
    <name evidence="1" type="ORF">SGA02_13800</name>
    <name evidence="2" type="ORF">SGA02_29320</name>
</gene>
<evidence type="ECO:0000313" key="3">
    <source>
        <dbReference type="EMBL" id="SUM33811.1"/>
    </source>
</evidence>
<reference evidence="1 6" key="2">
    <citation type="submission" date="2019-07" db="EMBL/GenBank/DDBJ databases">
        <title>Whole genome shotgun sequence of Staphylococcus gallinarum NBRC 109767.</title>
        <authorList>
            <person name="Hosoyama A."/>
            <person name="Uohara A."/>
            <person name="Ohji S."/>
            <person name="Ichikawa N."/>
        </authorList>
    </citation>
    <scope>NUCLEOTIDE SEQUENCE [LARGE SCALE GENOMIC DNA]</scope>
    <source>
        <strain evidence="1 6">NBRC 109767</strain>
    </source>
</reference>
<sequence length="74" mass="8876">MTKETVTYLIRHREMPIYVTNKPSDSNPEISYSTQFSRAREFNGLDEVTIDMSYHMAIKHTHIEEDKYEELDYE</sequence>